<dbReference type="EMBL" id="MGDD01000066">
    <property type="protein sequence ID" value="OGL47606.1"/>
    <property type="molecule type" value="Genomic_DNA"/>
</dbReference>
<keyword evidence="1" id="KW-0812">Transmembrane</keyword>
<evidence type="ECO:0000256" key="1">
    <source>
        <dbReference type="SAM" id="Phobius"/>
    </source>
</evidence>
<name>A0A1F7S1B6_9BACT</name>
<feature type="transmembrane region" description="Helical" evidence="1">
    <location>
        <begin position="50"/>
        <end position="68"/>
    </location>
</feature>
<evidence type="ECO:0000313" key="2">
    <source>
        <dbReference type="EMBL" id="OGL47606.1"/>
    </source>
</evidence>
<evidence type="ECO:0000313" key="3">
    <source>
        <dbReference type="Proteomes" id="UP000179266"/>
    </source>
</evidence>
<gene>
    <name evidence="2" type="ORF">A2161_15470</name>
</gene>
<sequence length="152" mass="17799">MPDLATHSLLATILQRVTREKISLILILVGTILPDILSRAPIILSSHLEWMAVPFHSPIPLFVLAYLVSMLFQEQSRKQVFISLLTGMYFHLFLDMLQWHVADHNYFWLYPFSQFQFELGLFDSNTVFTFLPFLIILVLGFELLRKHRSSKF</sequence>
<feature type="transmembrane region" description="Helical" evidence="1">
    <location>
        <begin position="80"/>
        <end position="101"/>
    </location>
</feature>
<proteinExistence type="predicted"/>
<keyword evidence="1" id="KW-0472">Membrane</keyword>
<dbReference type="AlphaFoldDB" id="A0A1F7S1B6"/>
<reference evidence="2 3" key="1">
    <citation type="journal article" date="2016" name="Nat. Commun.">
        <title>Thousands of microbial genomes shed light on interconnected biogeochemical processes in an aquifer system.</title>
        <authorList>
            <person name="Anantharaman K."/>
            <person name="Brown C.T."/>
            <person name="Hug L.A."/>
            <person name="Sharon I."/>
            <person name="Castelle C.J."/>
            <person name="Probst A.J."/>
            <person name="Thomas B.C."/>
            <person name="Singh A."/>
            <person name="Wilkins M.J."/>
            <person name="Karaoz U."/>
            <person name="Brodie E.L."/>
            <person name="Williams K.H."/>
            <person name="Hubbard S.S."/>
            <person name="Banfield J.F."/>
        </authorList>
    </citation>
    <scope>NUCLEOTIDE SEQUENCE [LARGE SCALE GENOMIC DNA]</scope>
</reference>
<feature type="transmembrane region" description="Helical" evidence="1">
    <location>
        <begin position="121"/>
        <end position="144"/>
    </location>
</feature>
<feature type="transmembrane region" description="Helical" evidence="1">
    <location>
        <begin position="24"/>
        <end position="44"/>
    </location>
</feature>
<accession>A0A1F7S1B6</accession>
<evidence type="ECO:0008006" key="4">
    <source>
        <dbReference type="Google" id="ProtNLM"/>
    </source>
</evidence>
<dbReference type="Proteomes" id="UP000179266">
    <property type="component" value="Unassembled WGS sequence"/>
</dbReference>
<organism evidence="2 3">
    <name type="scientific">Candidatus Schekmanbacteria bacterium RBG_13_48_7</name>
    <dbReference type="NCBI Taxonomy" id="1817878"/>
    <lineage>
        <taxon>Bacteria</taxon>
        <taxon>Candidatus Schekmaniibacteriota</taxon>
    </lineage>
</organism>
<protein>
    <recommendedName>
        <fullName evidence="4">Metal-dependent hydrolase</fullName>
    </recommendedName>
</protein>
<keyword evidence="1" id="KW-1133">Transmembrane helix</keyword>
<dbReference type="InterPro" id="IPR007404">
    <property type="entry name" value="YdjM-like"/>
</dbReference>
<comment type="caution">
    <text evidence="2">The sequence shown here is derived from an EMBL/GenBank/DDBJ whole genome shotgun (WGS) entry which is preliminary data.</text>
</comment>
<dbReference type="Pfam" id="PF04307">
    <property type="entry name" value="YdjM"/>
    <property type="match status" value="1"/>
</dbReference>